<sequence length="158" mass="17460">MACRAPGHIIDITAPPALVRLMASFFEGRSFYVSVEGVDSQPRPIQAGVPQGSCLLQRLYAAYMDDTSTLREHLREGEEDALLALYADNSAYFASSYHNIVATNKMKRLLDGLPEWLDKWRMAVNVGKTTHATRTGRIVEDLSEVPGLLLRLEAAHGS</sequence>
<proteinExistence type="predicted"/>
<evidence type="ECO:0000259" key="1">
    <source>
        <dbReference type="PROSITE" id="PS50878"/>
    </source>
</evidence>
<comment type="caution">
    <text evidence="2">The sequence shown here is derived from an EMBL/GenBank/DDBJ whole genome shotgun (WGS) entry which is preliminary data.</text>
</comment>
<reference evidence="2" key="1">
    <citation type="submission" date="2022-03" db="EMBL/GenBank/DDBJ databases">
        <authorList>
            <person name="Tunstrom K."/>
        </authorList>
    </citation>
    <scope>NUCLEOTIDE SEQUENCE</scope>
</reference>
<dbReference type="InterPro" id="IPR000477">
    <property type="entry name" value="RT_dom"/>
</dbReference>
<dbReference type="Pfam" id="PF00078">
    <property type="entry name" value="RVT_1"/>
    <property type="match status" value="1"/>
</dbReference>
<dbReference type="PROSITE" id="PS50878">
    <property type="entry name" value="RT_POL"/>
    <property type="match status" value="1"/>
</dbReference>
<keyword evidence="3" id="KW-1185">Reference proteome</keyword>
<protein>
    <recommendedName>
        <fullName evidence="1">Reverse transcriptase domain-containing protein</fullName>
    </recommendedName>
</protein>
<dbReference type="Proteomes" id="UP001153954">
    <property type="component" value="Unassembled WGS sequence"/>
</dbReference>
<evidence type="ECO:0000313" key="2">
    <source>
        <dbReference type="EMBL" id="CAH2107815.1"/>
    </source>
</evidence>
<dbReference type="EMBL" id="CAKOGL010000030">
    <property type="protein sequence ID" value="CAH2107815.1"/>
    <property type="molecule type" value="Genomic_DNA"/>
</dbReference>
<gene>
    <name evidence="2" type="ORF">EEDITHA_LOCUS21808</name>
</gene>
<dbReference type="AlphaFoldDB" id="A0AAU9VD99"/>
<accession>A0AAU9VD99</accession>
<evidence type="ECO:0000313" key="3">
    <source>
        <dbReference type="Proteomes" id="UP001153954"/>
    </source>
</evidence>
<name>A0AAU9VD99_EUPED</name>
<feature type="domain" description="Reverse transcriptase" evidence="1">
    <location>
        <begin position="1"/>
        <end position="150"/>
    </location>
</feature>
<organism evidence="2 3">
    <name type="scientific">Euphydryas editha</name>
    <name type="common">Edith's checkerspot</name>
    <dbReference type="NCBI Taxonomy" id="104508"/>
    <lineage>
        <taxon>Eukaryota</taxon>
        <taxon>Metazoa</taxon>
        <taxon>Ecdysozoa</taxon>
        <taxon>Arthropoda</taxon>
        <taxon>Hexapoda</taxon>
        <taxon>Insecta</taxon>
        <taxon>Pterygota</taxon>
        <taxon>Neoptera</taxon>
        <taxon>Endopterygota</taxon>
        <taxon>Lepidoptera</taxon>
        <taxon>Glossata</taxon>
        <taxon>Ditrysia</taxon>
        <taxon>Papilionoidea</taxon>
        <taxon>Nymphalidae</taxon>
        <taxon>Nymphalinae</taxon>
        <taxon>Euphydryas</taxon>
    </lineage>
</organism>